<feature type="domain" description="DDE Tnp4" evidence="3">
    <location>
        <begin position="10"/>
        <end position="90"/>
    </location>
</feature>
<gene>
    <name evidence="4" type="ORF">PR048_014371</name>
</gene>
<dbReference type="Pfam" id="PF13359">
    <property type="entry name" value="DDE_Tnp_4"/>
    <property type="match status" value="1"/>
</dbReference>
<comment type="cofactor">
    <cofactor evidence="1">
        <name>a divalent metal cation</name>
        <dbReference type="ChEBI" id="CHEBI:60240"/>
    </cofactor>
</comment>
<evidence type="ECO:0000313" key="4">
    <source>
        <dbReference type="EMBL" id="KAJ8882560.1"/>
    </source>
</evidence>
<dbReference type="Proteomes" id="UP001159363">
    <property type="component" value="Chromosome 4"/>
</dbReference>
<sequence>MFPGPMASCHVKVKVRGPNKQNYYNRKCDYSVHFQAIVDGNGKFIDIFAGYPGSVHDPRVLRASPLYRLAPLYPPPGYFLLGDGGYPLLERPV</sequence>
<evidence type="ECO:0000256" key="2">
    <source>
        <dbReference type="ARBA" id="ARBA00022723"/>
    </source>
</evidence>
<proteinExistence type="predicted"/>
<reference evidence="4 5" key="1">
    <citation type="submission" date="2023-02" db="EMBL/GenBank/DDBJ databases">
        <title>LHISI_Scaffold_Assembly.</title>
        <authorList>
            <person name="Stuart O.P."/>
            <person name="Cleave R."/>
            <person name="Magrath M.J.L."/>
            <person name="Mikheyev A.S."/>
        </authorList>
    </citation>
    <scope>NUCLEOTIDE SEQUENCE [LARGE SCALE GENOMIC DNA]</scope>
    <source>
        <strain evidence="4">Daus_M_001</strain>
        <tissue evidence="4">Leg muscle</tissue>
    </source>
</reference>
<keyword evidence="5" id="KW-1185">Reference proteome</keyword>
<evidence type="ECO:0000313" key="5">
    <source>
        <dbReference type="Proteomes" id="UP001159363"/>
    </source>
</evidence>
<dbReference type="EMBL" id="JARBHB010000005">
    <property type="protein sequence ID" value="KAJ8882560.1"/>
    <property type="molecule type" value="Genomic_DNA"/>
</dbReference>
<name>A0ABQ9HE63_9NEOP</name>
<comment type="caution">
    <text evidence="4">The sequence shown here is derived from an EMBL/GenBank/DDBJ whole genome shotgun (WGS) entry which is preliminary data.</text>
</comment>
<protein>
    <recommendedName>
        <fullName evidence="3">DDE Tnp4 domain-containing protein</fullName>
    </recommendedName>
</protein>
<evidence type="ECO:0000256" key="1">
    <source>
        <dbReference type="ARBA" id="ARBA00001968"/>
    </source>
</evidence>
<keyword evidence="2" id="KW-0479">Metal-binding</keyword>
<evidence type="ECO:0000259" key="3">
    <source>
        <dbReference type="Pfam" id="PF13359"/>
    </source>
</evidence>
<accession>A0ABQ9HE63</accession>
<organism evidence="4 5">
    <name type="scientific">Dryococelus australis</name>
    <dbReference type="NCBI Taxonomy" id="614101"/>
    <lineage>
        <taxon>Eukaryota</taxon>
        <taxon>Metazoa</taxon>
        <taxon>Ecdysozoa</taxon>
        <taxon>Arthropoda</taxon>
        <taxon>Hexapoda</taxon>
        <taxon>Insecta</taxon>
        <taxon>Pterygota</taxon>
        <taxon>Neoptera</taxon>
        <taxon>Polyneoptera</taxon>
        <taxon>Phasmatodea</taxon>
        <taxon>Verophasmatodea</taxon>
        <taxon>Anareolatae</taxon>
        <taxon>Phasmatidae</taxon>
        <taxon>Eurycanthinae</taxon>
        <taxon>Dryococelus</taxon>
    </lineage>
</organism>
<dbReference type="InterPro" id="IPR027806">
    <property type="entry name" value="HARBI1_dom"/>
</dbReference>